<dbReference type="Gene3D" id="3.80.10.10">
    <property type="entry name" value="Ribonuclease Inhibitor"/>
    <property type="match status" value="1"/>
</dbReference>
<organism evidence="2 3">
    <name type="scientific">Cavenderia fasciculata</name>
    <name type="common">Slime mold</name>
    <name type="synonym">Dictyostelium fasciculatum</name>
    <dbReference type="NCBI Taxonomy" id="261658"/>
    <lineage>
        <taxon>Eukaryota</taxon>
        <taxon>Amoebozoa</taxon>
        <taxon>Evosea</taxon>
        <taxon>Eumycetozoa</taxon>
        <taxon>Dictyostelia</taxon>
        <taxon>Acytosteliales</taxon>
        <taxon>Cavenderiaceae</taxon>
        <taxon>Cavenderia</taxon>
    </lineage>
</organism>
<dbReference type="RefSeq" id="XP_004362015.1">
    <property type="nucleotide sequence ID" value="XM_004361958.1"/>
</dbReference>
<dbReference type="EMBL" id="GL883007">
    <property type="protein sequence ID" value="EGG24164.1"/>
    <property type="molecule type" value="Genomic_DNA"/>
</dbReference>
<evidence type="ECO:0000256" key="1">
    <source>
        <dbReference type="SAM" id="SignalP"/>
    </source>
</evidence>
<dbReference type="Proteomes" id="UP000007797">
    <property type="component" value="Unassembled WGS sequence"/>
</dbReference>
<evidence type="ECO:0000313" key="3">
    <source>
        <dbReference type="Proteomes" id="UP000007797"/>
    </source>
</evidence>
<keyword evidence="3" id="KW-1185">Reference proteome</keyword>
<accession>F4PKP0</accession>
<keyword evidence="1" id="KW-0732">Signal</keyword>
<proteinExistence type="predicted"/>
<dbReference type="SUPFAM" id="SSF52047">
    <property type="entry name" value="RNI-like"/>
    <property type="match status" value="1"/>
</dbReference>
<sequence>MSLLRLSNLLLLHIISQIDDNIDTICLLLTCKQLYRNGSVRRSTTFKGIEAITDKGQISKQFQATATRFKLNTFKDILENSISDQYVILEEFNDYPQWIQQRITKYRADTSNITTFLMTYYVPSSLQILYNDVPSIETLFINNTHIVVDLGSISLLPRLERLSVHSVKEVKLGQHTTLKSMKLKVDTRCTLYDLGLTRFVSLTDLSFKNQFVSSMGPGLLPISLTSLTLKLNKTPPRDTFHSLKSLVKLKITLENVPKGEVEEEQQAIIDLEHLPNLETFKLTDNKSYKKGKKYSIEMIVPPSIKILTIWSDWAQVPSQCVMPLLETIDVYKASVSLPRGLEKLTYWSLDPSCHLMTFPSNYPPNLETIDLLDIESNELVIDNIPPPVTNLSIPLKRSGKLWSDYSITSKLTKAIVSQQQQWLPLNTTHLTCKLWVVSPKFVFRLDEVINHTNVRDLSIIIDDFSHVPFPTYQFSIQRLDKDNNNVLVLEKLTMTGGIITQRRISKNQQQQQQQDQQTQYHPIYLHFDLGVVTTTTSYIEFGLDGNLCVKSATGTIIGCMDTQHYSIK</sequence>
<feature type="chain" id="PRO_5003319361" description="FNIP repeat-containing protein" evidence="1">
    <location>
        <begin position="18"/>
        <end position="568"/>
    </location>
</feature>
<dbReference type="InterPro" id="IPR032675">
    <property type="entry name" value="LRR_dom_sf"/>
</dbReference>
<protein>
    <recommendedName>
        <fullName evidence="4">FNIP repeat-containing protein</fullName>
    </recommendedName>
</protein>
<evidence type="ECO:0000313" key="2">
    <source>
        <dbReference type="EMBL" id="EGG24164.1"/>
    </source>
</evidence>
<feature type="signal peptide" evidence="1">
    <location>
        <begin position="1"/>
        <end position="17"/>
    </location>
</feature>
<dbReference type="GeneID" id="14876093"/>
<gene>
    <name evidence="2" type="ORF">DFA_06310</name>
</gene>
<dbReference type="KEGG" id="dfa:DFA_06310"/>
<name>F4PKP0_CACFS</name>
<evidence type="ECO:0008006" key="4">
    <source>
        <dbReference type="Google" id="ProtNLM"/>
    </source>
</evidence>
<reference evidence="3" key="1">
    <citation type="journal article" date="2011" name="Genome Res.">
        <title>Phylogeny-wide analysis of social amoeba genomes highlights ancient origins for complex intercellular communication.</title>
        <authorList>
            <person name="Heidel A.J."/>
            <person name="Lawal H.M."/>
            <person name="Felder M."/>
            <person name="Schilde C."/>
            <person name="Helps N.R."/>
            <person name="Tunggal B."/>
            <person name="Rivero F."/>
            <person name="John U."/>
            <person name="Schleicher M."/>
            <person name="Eichinger L."/>
            <person name="Platzer M."/>
            <person name="Noegel A.A."/>
            <person name="Schaap P."/>
            <person name="Gloeckner G."/>
        </authorList>
    </citation>
    <scope>NUCLEOTIDE SEQUENCE [LARGE SCALE GENOMIC DNA]</scope>
    <source>
        <strain evidence="3">SH3</strain>
    </source>
</reference>
<dbReference type="AlphaFoldDB" id="F4PKP0"/>